<keyword evidence="6" id="KW-0732">Signal</keyword>
<evidence type="ECO:0000256" key="2">
    <source>
        <dbReference type="ARBA" id="ARBA00022723"/>
    </source>
</evidence>
<dbReference type="HOGENOM" id="CLU_025277_0_0_0"/>
<dbReference type="AlphaFoldDB" id="Q02BI3"/>
<sequence length="541" mass="60172" precursor="true">MKKIALLLWCASTAYAQTYDLVVYGGTAGGAMTAISGARMGLKAVLLEPRRHIGGMVSGGLSRTDVGKREVIGGYALEFYWRAGNAYDMAQHLQEIAWLPEPNVAETIFRAMLQQAGVTVVFNQRLREKDGVKKSGGRIQSITMESGAQYAAKIFADCTYEGDLMAQAGVTYTWGRESSAQYGESLAGVRGETPKHQFLVDISPYDSNHRLLPEISSEPPGEPGAADRKVQAYNFRMILSHDPANQVAYPKPAKYDSTRFDLFARLLGAMQQKQGRPARMGEVLSVIAIPNHKADINNNGAFSTDYIGKSWEYPEASYARRAEIWRDHEEYTKELFWFLAHDGRVAPALQKAVNEWGLAKDEFLDNDHFPNQLYIREARRMVGEYVMAQKDIQTELTKPDAIGMGSYNSDSHNIQRIVNRQGFVRNEGDMQVPVQPYQIPYRVLLPKKNQIQNLLVPVCFSATHVAYSTLRMEPQYMILGQAAGVAAAMAIHGAVPVQDIDTKALTRTLVEQGAILEYAPTVQSTLVSRFRGTWPPPAPKQ</sequence>
<evidence type="ECO:0000256" key="1">
    <source>
        <dbReference type="ARBA" id="ARBA00022485"/>
    </source>
</evidence>
<evidence type="ECO:0000256" key="6">
    <source>
        <dbReference type="SAM" id="SignalP"/>
    </source>
</evidence>
<feature type="chain" id="PRO_5004163387" evidence="6">
    <location>
        <begin position="17"/>
        <end position="541"/>
    </location>
</feature>
<keyword evidence="3" id="KW-0560">Oxidoreductase</keyword>
<dbReference type="KEGG" id="sus:Acid_0577"/>
<evidence type="ECO:0000256" key="3">
    <source>
        <dbReference type="ARBA" id="ARBA00023002"/>
    </source>
</evidence>
<keyword evidence="2" id="KW-0479">Metal-binding</keyword>
<dbReference type="STRING" id="234267.Acid_0577"/>
<keyword evidence="5" id="KW-0411">Iron-sulfur</keyword>
<accession>Q02BI3</accession>
<dbReference type="eggNOG" id="COG2081">
    <property type="taxonomic scope" value="Bacteria"/>
</dbReference>
<dbReference type="GO" id="GO:0016491">
    <property type="term" value="F:oxidoreductase activity"/>
    <property type="evidence" value="ECO:0007669"/>
    <property type="project" value="UniProtKB-KW"/>
</dbReference>
<organism evidence="7">
    <name type="scientific">Solibacter usitatus (strain Ellin6076)</name>
    <dbReference type="NCBI Taxonomy" id="234267"/>
    <lineage>
        <taxon>Bacteria</taxon>
        <taxon>Pseudomonadati</taxon>
        <taxon>Acidobacteriota</taxon>
        <taxon>Terriglobia</taxon>
        <taxon>Bryobacterales</taxon>
        <taxon>Solibacteraceae</taxon>
        <taxon>Candidatus Solibacter</taxon>
    </lineage>
</organism>
<reference evidence="7" key="1">
    <citation type="submission" date="2006-10" db="EMBL/GenBank/DDBJ databases">
        <title>Complete sequence of Solibacter usitatus Ellin6076.</title>
        <authorList>
            <consortium name="US DOE Joint Genome Institute"/>
            <person name="Copeland A."/>
            <person name="Lucas S."/>
            <person name="Lapidus A."/>
            <person name="Barry K."/>
            <person name="Detter J.C."/>
            <person name="Glavina del Rio T."/>
            <person name="Hammon N."/>
            <person name="Israni S."/>
            <person name="Dalin E."/>
            <person name="Tice H."/>
            <person name="Pitluck S."/>
            <person name="Thompson L.S."/>
            <person name="Brettin T."/>
            <person name="Bruce D."/>
            <person name="Han C."/>
            <person name="Tapia R."/>
            <person name="Gilna P."/>
            <person name="Schmutz J."/>
            <person name="Larimer F."/>
            <person name="Land M."/>
            <person name="Hauser L."/>
            <person name="Kyrpides N."/>
            <person name="Mikhailova N."/>
            <person name="Janssen P.H."/>
            <person name="Kuske C.R."/>
            <person name="Richardson P."/>
        </authorList>
    </citation>
    <scope>NUCLEOTIDE SEQUENCE</scope>
    <source>
        <strain evidence="7">Ellin6076</strain>
    </source>
</reference>
<dbReference type="GO" id="GO:0051539">
    <property type="term" value="F:4 iron, 4 sulfur cluster binding"/>
    <property type="evidence" value="ECO:0007669"/>
    <property type="project" value="UniProtKB-KW"/>
</dbReference>
<proteinExistence type="predicted"/>
<keyword evidence="4" id="KW-0408">Iron</keyword>
<evidence type="ECO:0000256" key="4">
    <source>
        <dbReference type="ARBA" id="ARBA00023004"/>
    </source>
</evidence>
<keyword evidence="1" id="KW-0004">4Fe-4S</keyword>
<dbReference type="Pfam" id="PF12831">
    <property type="entry name" value="FAD_oxidored"/>
    <property type="match status" value="1"/>
</dbReference>
<feature type="signal peptide" evidence="6">
    <location>
        <begin position="1"/>
        <end position="16"/>
    </location>
</feature>
<dbReference type="GO" id="GO:0046872">
    <property type="term" value="F:metal ion binding"/>
    <property type="evidence" value="ECO:0007669"/>
    <property type="project" value="UniProtKB-KW"/>
</dbReference>
<dbReference type="SUPFAM" id="SSF51905">
    <property type="entry name" value="FAD/NAD(P)-binding domain"/>
    <property type="match status" value="1"/>
</dbReference>
<dbReference type="GO" id="GO:0016829">
    <property type="term" value="F:lyase activity"/>
    <property type="evidence" value="ECO:0007669"/>
    <property type="project" value="UniProtKB-KW"/>
</dbReference>
<gene>
    <name evidence="7" type="ordered locus">Acid_0577</name>
</gene>
<dbReference type="PANTHER" id="PTHR43498:SF1">
    <property type="entry name" value="COB--COM HETERODISULFIDE REDUCTASE IRON-SULFUR SUBUNIT A"/>
    <property type="match status" value="1"/>
</dbReference>
<dbReference type="Gene3D" id="3.50.50.60">
    <property type="entry name" value="FAD/NAD(P)-binding domain"/>
    <property type="match status" value="1"/>
</dbReference>
<keyword evidence="7" id="KW-0456">Lyase</keyword>
<evidence type="ECO:0000313" key="7">
    <source>
        <dbReference type="EMBL" id="ABJ81583.1"/>
    </source>
</evidence>
<dbReference type="InParanoid" id="Q02BI3"/>
<protein>
    <submittedName>
        <fullName evidence="7">Putative secreted protein, putative xanthan lyase related</fullName>
    </submittedName>
</protein>
<dbReference type="InterPro" id="IPR039650">
    <property type="entry name" value="HdrA-like"/>
</dbReference>
<dbReference type="EMBL" id="CP000473">
    <property type="protein sequence ID" value="ABJ81583.1"/>
    <property type="molecule type" value="Genomic_DNA"/>
</dbReference>
<dbReference type="PANTHER" id="PTHR43498">
    <property type="entry name" value="FERREDOXIN:COB-COM HETERODISULFIDE REDUCTASE SUBUNIT A"/>
    <property type="match status" value="1"/>
</dbReference>
<dbReference type="OrthoDB" id="9777740at2"/>
<name>Q02BI3_SOLUE</name>
<dbReference type="InterPro" id="IPR036188">
    <property type="entry name" value="FAD/NAD-bd_sf"/>
</dbReference>
<evidence type="ECO:0000256" key="5">
    <source>
        <dbReference type="ARBA" id="ARBA00023014"/>
    </source>
</evidence>